<feature type="compositionally biased region" description="Basic residues" evidence="1">
    <location>
        <begin position="1"/>
        <end position="17"/>
    </location>
</feature>
<protein>
    <submittedName>
        <fullName evidence="2">Uncharacterized protein</fullName>
    </submittedName>
</protein>
<comment type="caution">
    <text evidence="2">The sequence shown here is derived from an EMBL/GenBank/DDBJ whole genome shotgun (WGS) entry which is preliminary data.</text>
</comment>
<evidence type="ECO:0000313" key="3">
    <source>
        <dbReference type="Proteomes" id="UP001054837"/>
    </source>
</evidence>
<keyword evidence="3" id="KW-1185">Reference proteome</keyword>
<dbReference type="Proteomes" id="UP001054837">
    <property type="component" value="Unassembled WGS sequence"/>
</dbReference>
<gene>
    <name evidence="2" type="ORF">CDAR_64091</name>
</gene>
<dbReference type="AlphaFoldDB" id="A0AAV4N684"/>
<accession>A0AAV4N684</accession>
<reference evidence="2 3" key="1">
    <citation type="submission" date="2021-06" db="EMBL/GenBank/DDBJ databases">
        <title>Caerostris darwini draft genome.</title>
        <authorList>
            <person name="Kono N."/>
            <person name="Arakawa K."/>
        </authorList>
    </citation>
    <scope>NUCLEOTIDE SEQUENCE [LARGE SCALE GENOMIC DNA]</scope>
</reference>
<name>A0AAV4N684_9ARAC</name>
<evidence type="ECO:0000256" key="1">
    <source>
        <dbReference type="SAM" id="MobiDB-lite"/>
    </source>
</evidence>
<dbReference type="EMBL" id="BPLQ01001182">
    <property type="protein sequence ID" value="GIX79488.1"/>
    <property type="molecule type" value="Genomic_DNA"/>
</dbReference>
<proteinExistence type="predicted"/>
<sequence length="92" mass="10765">MKRPRLSGAQQRKRKNKVLMYRRSSFDASSSSKEEGFEDISQSENKVNYKPERSHRSEEKIRGDIHEETAKLKNDNFEIIIMKGNTNLKAVH</sequence>
<evidence type="ECO:0000313" key="2">
    <source>
        <dbReference type="EMBL" id="GIX79488.1"/>
    </source>
</evidence>
<organism evidence="2 3">
    <name type="scientific">Caerostris darwini</name>
    <dbReference type="NCBI Taxonomy" id="1538125"/>
    <lineage>
        <taxon>Eukaryota</taxon>
        <taxon>Metazoa</taxon>
        <taxon>Ecdysozoa</taxon>
        <taxon>Arthropoda</taxon>
        <taxon>Chelicerata</taxon>
        <taxon>Arachnida</taxon>
        <taxon>Araneae</taxon>
        <taxon>Araneomorphae</taxon>
        <taxon>Entelegynae</taxon>
        <taxon>Araneoidea</taxon>
        <taxon>Araneidae</taxon>
        <taxon>Caerostris</taxon>
    </lineage>
</organism>
<feature type="compositionally biased region" description="Basic and acidic residues" evidence="1">
    <location>
        <begin position="47"/>
        <end position="66"/>
    </location>
</feature>
<feature type="region of interest" description="Disordered" evidence="1">
    <location>
        <begin position="1"/>
        <end position="66"/>
    </location>
</feature>